<dbReference type="GO" id="GO:0017000">
    <property type="term" value="P:antibiotic biosynthetic process"/>
    <property type="evidence" value="ECO:0007669"/>
    <property type="project" value="UniProtKB-ARBA"/>
</dbReference>
<dbReference type="InterPro" id="IPR035595">
    <property type="entry name" value="UDP_glycos_trans_CS"/>
</dbReference>
<evidence type="ECO:0000256" key="1">
    <source>
        <dbReference type="ARBA" id="ARBA00022679"/>
    </source>
</evidence>
<accession>A0A150PJB3</accession>
<comment type="caution">
    <text evidence="3">The sequence shown here is derived from an EMBL/GenBank/DDBJ whole genome shotgun (WGS) entry which is preliminary data.</text>
</comment>
<proteinExistence type="predicted"/>
<name>A0A150PJB3_SORCE</name>
<feature type="domain" description="Erythromycin biosynthesis protein CIII-like C-terminal" evidence="2">
    <location>
        <begin position="293"/>
        <end position="395"/>
    </location>
</feature>
<evidence type="ECO:0000313" key="3">
    <source>
        <dbReference type="EMBL" id="KYF55781.1"/>
    </source>
</evidence>
<dbReference type="EMBL" id="JELY01001432">
    <property type="protein sequence ID" value="KYF55781.1"/>
    <property type="molecule type" value="Genomic_DNA"/>
</dbReference>
<dbReference type="InterPro" id="IPR050426">
    <property type="entry name" value="Glycosyltransferase_28"/>
</dbReference>
<dbReference type="GO" id="GO:0016758">
    <property type="term" value="F:hexosyltransferase activity"/>
    <property type="evidence" value="ECO:0007669"/>
    <property type="project" value="UniProtKB-ARBA"/>
</dbReference>
<dbReference type="PROSITE" id="PS00375">
    <property type="entry name" value="UDPGT"/>
    <property type="match status" value="1"/>
</dbReference>
<dbReference type="InterPro" id="IPR002213">
    <property type="entry name" value="UDP_glucos_trans"/>
</dbReference>
<dbReference type="SUPFAM" id="SSF53756">
    <property type="entry name" value="UDP-Glycosyltransferase/glycogen phosphorylase"/>
    <property type="match status" value="1"/>
</dbReference>
<dbReference type="PANTHER" id="PTHR48050">
    <property type="entry name" value="STEROL 3-BETA-GLUCOSYLTRANSFERASE"/>
    <property type="match status" value="1"/>
</dbReference>
<dbReference type="PANTHER" id="PTHR48050:SF13">
    <property type="entry name" value="STEROL 3-BETA-GLUCOSYLTRANSFERASE UGT80A2"/>
    <property type="match status" value="1"/>
</dbReference>
<organism evidence="3 4">
    <name type="scientific">Sorangium cellulosum</name>
    <name type="common">Polyangium cellulosum</name>
    <dbReference type="NCBI Taxonomy" id="56"/>
    <lineage>
        <taxon>Bacteria</taxon>
        <taxon>Pseudomonadati</taxon>
        <taxon>Myxococcota</taxon>
        <taxon>Polyangia</taxon>
        <taxon>Polyangiales</taxon>
        <taxon>Polyangiaceae</taxon>
        <taxon>Sorangium</taxon>
    </lineage>
</organism>
<reference evidence="3 4" key="1">
    <citation type="submission" date="2014-02" db="EMBL/GenBank/DDBJ databases">
        <title>The small core and large imbalanced accessory genome model reveals a collaborative survival strategy of Sorangium cellulosum strains in nature.</title>
        <authorList>
            <person name="Han K."/>
            <person name="Peng R."/>
            <person name="Blom J."/>
            <person name="Li Y.-Z."/>
        </authorList>
    </citation>
    <scope>NUCLEOTIDE SEQUENCE [LARGE SCALE GENOMIC DNA]</scope>
    <source>
        <strain evidence="3 4">So0157-25</strain>
    </source>
</reference>
<keyword evidence="1" id="KW-0808">Transferase</keyword>
<evidence type="ECO:0000259" key="2">
    <source>
        <dbReference type="Pfam" id="PF06722"/>
    </source>
</evidence>
<dbReference type="Proteomes" id="UP000075420">
    <property type="component" value="Unassembled WGS sequence"/>
</dbReference>
<dbReference type="GO" id="GO:0019899">
    <property type="term" value="F:enzyme binding"/>
    <property type="evidence" value="ECO:0007669"/>
    <property type="project" value="TreeGrafter"/>
</dbReference>
<protein>
    <recommendedName>
        <fullName evidence="2">Erythromycin biosynthesis protein CIII-like C-terminal domain-containing protein</fullName>
    </recommendedName>
</protein>
<dbReference type="InterPro" id="IPR010610">
    <property type="entry name" value="EryCIII-like_C"/>
</dbReference>
<gene>
    <name evidence="3" type="ORF">BE08_14615</name>
</gene>
<sequence>MIWPDIYKEQGHWLPCINLAKSLQSSGYTVEFMGIPDCRFIMAPYMGSLNDPMFHDVLTSVYPLGHSYENNLEPLDQRWKPHHLLPICRGALDDIFLGPSAPSLLIGGYFTALETLLIHRRYGIPFVLITTYLRHPDDTPRLHAKTKLVYMPRAVSQKIIDSVAPQPGLDIDQFIEPLRDRLELIPCPGAFDFTDDDWRHGDHVKYVEPMIERQHLSGGSLPGNPAGIPTDKPLIFGTAGSQVQDYEFKARQFFNNLIDMMKTQGMEDYHLVLAVGDKLLAQLNVAYGVDVDPLNNRLPKNVSLFSWVSQLDILKQAEVVFMHGGLATIKESIWEEVPIVIVPHGKDQMDNALRIRRTGIGVVSEVADLTPQQLRSLFTAATSSTWIRQKLAKLKALFQAEENKVPKASIQLIQSVVAP</sequence>
<dbReference type="Pfam" id="PF06722">
    <property type="entry name" value="EryCIII-like_C"/>
    <property type="match status" value="1"/>
</dbReference>
<dbReference type="Gene3D" id="3.40.50.2000">
    <property type="entry name" value="Glycogen Phosphorylase B"/>
    <property type="match status" value="2"/>
</dbReference>
<dbReference type="AlphaFoldDB" id="A0A150PJB3"/>
<dbReference type="CDD" id="cd03784">
    <property type="entry name" value="GT1_Gtf-like"/>
    <property type="match status" value="1"/>
</dbReference>
<evidence type="ECO:0000313" key="4">
    <source>
        <dbReference type="Proteomes" id="UP000075420"/>
    </source>
</evidence>
<dbReference type="GO" id="GO:0008194">
    <property type="term" value="F:UDP-glycosyltransferase activity"/>
    <property type="evidence" value="ECO:0007669"/>
    <property type="project" value="InterPro"/>
</dbReference>